<dbReference type="Proteomes" id="UP000568888">
    <property type="component" value="Unassembled WGS sequence"/>
</dbReference>
<accession>A0A6V8MTX2</accession>
<dbReference type="EMBL" id="BLXY01000002">
    <property type="protein sequence ID" value="GFO63618.1"/>
    <property type="molecule type" value="Genomic_DNA"/>
</dbReference>
<dbReference type="InterPro" id="IPR014059">
    <property type="entry name" value="TraI/TrwC_relax"/>
</dbReference>
<gene>
    <name evidence="3" type="primary">trwC_2</name>
    <name evidence="3" type="ORF">GMPD_15370</name>
</gene>
<dbReference type="Pfam" id="PF08751">
    <property type="entry name" value="TrwC"/>
    <property type="match status" value="1"/>
</dbReference>
<protein>
    <submittedName>
        <fullName evidence="3">Conjugative relaxase</fullName>
    </submittedName>
</protein>
<dbReference type="Pfam" id="PF13604">
    <property type="entry name" value="AAA_30"/>
    <property type="match status" value="1"/>
</dbReference>
<feature type="domain" description="TrwC relaxase" evidence="2">
    <location>
        <begin position="11"/>
        <end position="291"/>
    </location>
</feature>
<feature type="region of interest" description="Disordered" evidence="1">
    <location>
        <begin position="1144"/>
        <end position="1190"/>
    </location>
</feature>
<dbReference type="NCBIfam" id="TIGR02686">
    <property type="entry name" value="relax_trwC"/>
    <property type="match status" value="1"/>
</dbReference>
<dbReference type="AlphaFoldDB" id="A0A6V8MTX2"/>
<dbReference type="NCBIfam" id="NF041492">
    <property type="entry name" value="MobF"/>
    <property type="match status" value="1"/>
</dbReference>
<evidence type="ECO:0000313" key="4">
    <source>
        <dbReference type="Proteomes" id="UP000568888"/>
    </source>
</evidence>
<organism evidence="3 4">
    <name type="scientific">Geomonas paludis</name>
    <dbReference type="NCBI Taxonomy" id="2740185"/>
    <lineage>
        <taxon>Bacteria</taxon>
        <taxon>Pseudomonadati</taxon>
        <taxon>Thermodesulfobacteriota</taxon>
        <taxon>Desulfuromonadia</taxon>
        <taxon>Geobacterales</taxon>
        <taxon>Geobacteraceae</taxon>
        <taxon>Geomonas</taxon>
    </lineage>
</organism>
<dbReference type="Gene3D" id="2.30.30.940">
    <property type="match status" value="1"/>
</dbReference>
<dbReference type="SUPFAM" id="SSF52540">
    <property type="entry name" value="P-loop containing nucleoside triphosphate hydrolases"/>
    <property type="match status" value="2"/>
</dbReference>
<comment type="caution">
    <text evidence="3">The sequence shown here is derived from an EMBL/GenBank/DDBJ whole genome shotgun (WGS) entry which is preliminary data.</text>
</comment>
<feature type="compositionally biased region" description="Basic and acidic residues" evidence="1">
    <location>
        <begin position="1181"/>
        <end position="1190"/>
    </location>
</feature>
<dbReference type="RefSeq" id="WP_183346468.1">
    <property type="nucleotide sequence ID" value="NZ_BLXY01000002.1"/>
</dbReference>
<proteinExistence type="predicted"/>
<reference evidence="4" key="1">
    <citation type="submission" date="2020-06" db="EMBL/GenBank/DDBJ databases">
        <title>Draft genomic sequecing of Geomonas sp. Red736.</title>
        <authorList>
            <person name="Itoh H."/>
            <person name="Xu Z.X."/>
            <person name="Ushijima N."/>
            <person name="Masuda Y."/>
            <person name="Shiratori Y."/>
            <person name="Senoo K."/>
        </authorList>
    </citation>
    <scope>NUCLEOTIDE SEQUENCE [LARGE SCALE GENOMIC DNA]</scope>
    <source>
        <strain evidence="4">Red736</strain>
    </source>
</reference>
<evidence type="ECO:0000259" key="2">
    <source>
        <dbReference type="Pfam" id="PF08751"/>
    </source>
</evidence>
<evidence type="ECO:0000313" key="3">
    <source>
        <dbReference type="EMBL" id="GFO63618.1"/>
    </source>
</evidence>
<evidence type="ECO:0000256" key="1">
    <source>
        <dbReference type="SAM" id="MobiDB-lite"/>
    </source>
</evidence>
<dbReference type="SUPFAM" id="SSF55464">
    <property type="entry name" value="Origin of replication-binding domain, RBD-like"/>
    <property type="match status" value="1"/>
</dbReference>
<dbReference type="Gene3D" id="3.40.50.300">
    <property type="entry name" value="P-loop containing nucleotide triphosphate hydrolases"/>
    <property type="match status" value="3"/>
</dbReference>
<feature type="compositionally biased region" description="Pro residues" evidence="1">
    <location>
        <begin position="1161"/>
        <end position="1177"/>
    </location>
</feature>
<name>A0A6V8MTX2_9BACT</name>
<sequence length="1190" mass="130930">MLSLSNGGMTAGQAGKYFATEDYYLRGGESSLWLGKTAKDLKLTGRVDEQAFRNVAAGKTPDGREQLVAPKTIMKQGEKEEVHRAGNDLTFSAPKSLSVAYAAGNHQVKEIWDQAVINTMKYVEDHYSHYRTPDGTRVGGNIVAAKFDHVTSRALDPDVHSHVFLVNMVHTPEGKWLANAPKAIYQDKISIGMLAREEAIRLLREAGYQVYFNDREKFLFEIKGVSQEEMEIFSTRSAAIEEQVAEWQKEGAFPGMSETLLKQWAAFETRDPKFKVTTQEIRELWDKSFREVGTTPQEVRERIEVAKAPSLAPPPHQLRSAREVLKEASTFLTDKEVTFDRAKVMKTAVQLSGGEHSIAQFEGALNDRRQFHYLGAESHGWDAGKEYFTTRQMLKLEAHNVESLEDMHSFTSITSRPEVEAYLKGLTGAAAETLTPEEARFQNAFAAGAAAAAPGCADLSHGQKEHVVNELTGGSGFAITLGDPGTGKTFAAGVIERFNAEVLNPTGREHHTLNLAYTGKAALEMEAASGKEASTLHAFLDRYWASPTPMFPEPRQPQTQVVIRVDEASLVGGRQAEQLLKVVQDLKAQGHQVKLALVGDAKQLSSIQASPFFCHAAELARGGHGDLALMKEISRQKEAGLLEVATTLNRSNSSLGQNAADALKLLEQQGRVHELPTRDELVRATVQRYLAEADKPSPSADHTGDKQSVLVVTPLNADRQELNRQIRAARRENGALGQGVTVDTFVPAEQGVTVAGYHPGMTVFFTGHRSQDRTRKESNQMPENGRGEILSVDQLRNQATVGFRDRQGGAWSRSFGASELAQKATLYEVQPREFAPGDSVIFTKNIFDKSIVSAESGRKVKVRNGERGEIEKKTTANACHVATVKLADGRRVEVNLDGHGPQFLEHGYAVTVHKGQGATVDVVLSYNYVQPTQNRDSSLKALTGIDTTPDDFKRWNAGLTDYDKGYRAETTIGGHTGTVSFVMIANRQDVQEQKGIAVSFLNGRAVMDDAATRHQMREAGMHWSPDQQAWVATVTNDRAFHLMSNHPLRDQRYLAQLKNDLVQAKAQPAPPATPNQIGTPRAEIDTTADTERYGRASYNLFNVALTRSRYDAAVFTNSVPGLKQAVQVIDMKTSTITKEMLEQRSARQTSAAEIPHVLPSAPSPRPPSPPPPMPPSQPIKAPDRELELKR</sequence>
<dbReference type="InterPro" id="IPR014862">
    <property type="entry name" value="TrwC"/>
</dbReference>
<dbReference type="InterPro" id="IPR027417">
    <property type="entry name" value="P-loop_NTPase"/>
</dbReference>